<gene>
    <name evidence="2" type="ORF">CLV94_3100</name>
</gene>
<dbReference type="Pfam" id="PF01833">
    <property type="entry name" value="TIG"/>
    <property type="match status" value="2"/>
</dbReference>
<keyword evidence="3" id="KW-1185">Reference proteome</keyword>
<sequence length="478" mass="51871">MKSILQEKIYRFACMMLAVVILSCDADTEVDKTFEEILAAQPTVESFSPASAPIQSLVTITGTNLNFVTKAYIGDVEAQIYSRENSRILIIKVPASAVDGIIRLTTDSDKVASSAESLTITYPVPTITSELPTMSVVNENITISGNNLQVVTKVTFGTVNGTIEFQDDRTIIVKTPNTGPSPLALTYSYNTVSGEVAVPLVENYTIDVPTPAVTGFPKAIIKNNPVQIGGTDMNLVTGIIFGTTPITTFEVTPTSITFNAPAELPTGFYAIKLVYGDGMEVTSDPIAYINRNVETYFNFEAQGMEVITAGQAAQITANQLNGTVAQPPFPSSTNYHHLKMLSPTDNGSSIAYMRFSFATNATWKTAFDAGAFNNNPVLHFWLNTNNTTPTLRLYATSAISKKLVHYNTGGEWKLVAVRLRDLFPTVTASDFVSGNYLRMNYLTDNQANVPLEVNADWFIITDEVLTGVGAVDLTSTFN</sequence>
<reference evidence="2 3" key="1">
    <citation type="submission" date="2018-10" db="EMBL/GenBank/DDBJ databases">
        <title>Genomic Encyclopedia of Archaeal and Bacterial Type Strains, Phase II (KMG-II): from individual species to whole genera.</title>
        <authorList>
            <person name="Goeker M."/>
        </authorList>
    </citation>
    <scope>NUCLEOTIDE SEQUENCE [LARGE SCALE GENOMIC DNA]</scope>
    <source>
        <strain evidence="2 3">DSM 29537</strain>
    </source>
</reference>
<proteinExistence type="predicted"/>
<evidence type="ECO:0000259" key="1">
    <source>
        <dbReference type="SMART" id="SM00429"/>
    </source>
</evidence>
<dbReference type="InterPro" id="IPR014756">
    <property type="entry name" value="Ig_E-set"/>
</dbReference>
<dbReference type="AlphaFoldDB" id="A0A495M4D1"/>
<accession>A0A495M4D1</accession>
<comment type="caution">
    <text evidence="2">The sequence shown here is derived from an EMBL/GenBank/DDBJ whole genome shotgun (WGS) entry which is preliminary data.</text>
</comment>
<organism evidence="2 3">
    <name type="scientific">Flavobacterium endophyticum</name>
    <dbReference type="NCBI Taxonomy" id="1540163"/>
    <lineage>
        <taxon>Bacteria</taxon>
        <taxon>Pseudomonadati</taxon>
        <taxon>Bacteroidota</taxon>
        <taxon>Flavobacteriia</taxon>
        <taxon>Flavobacteriales</taxon>
        <taxon>Flavobacteriaceae</taxon>
        <taxon>Flavobacterium</taxon>
    </lineage>
</organism>
<dbReference type="PROSITE" id="PS51257">
    <property type="entry name" value="PROKAR_LIPOPROTEIN"/>
    <property type="match status" value="1"/>
</dbReference>
<dbReference type="SMART" id="SM00429">
    <property type="entry name" value="IPT"/>
    <property type="match status" value="2"/>
</dbReference>
<feature type="domain" description="IPT/TIG" evidence="1">
    <location>
        <begin position="41"/>
        <end position="121"/>
    </location>
</feature>
<name>A0A495M4D1_9FLAO</name>
<feature type="domain" description="IPT/TIG" evidence="1">
    <location>
        <begin position="124"/>
        <end position="207"/>
    </location>
</feature>
<evidence type="ECO:0000313" key="2">
    <source>
        <dbReference type="EMBL" id="RKS19149.1"/>
    </source>
</evidence>
<dbReference type="InterPro" id="IPR002909">
    <property type="entry name" value="IPT_dom"/>
</dbReference>
<protein>
    <submittedName>
        <fullName evidence="2">IPT/TIG domain-containing protein</fullName>
    </submittedName>
</protein>
<dbReference type="Gene3D" id="2.60.40.10">
    <property type="entry name" value="Immunoglobulins"/>
    <property type="match status" value="2"/>
</dbReference>
<dbReference type="EMBL" id="RBLC01000005">
    <property type="protein sequence ID" value="RKS19149.1"/>
    <property type="molecule type" value="Genomic_DNA"/>
</dbReference>
<dbReference type="RefSeq" id="WP_121377381.1">
    <property type="nucleotide sequence ID" value="NZ_RBLC01000005.1"/>
</dbReference>
<dbReference type="SUPFAM" id="SSF81296">
    <property type="entry name" value="E set domains"/>
    <property type="match status" value="2"/>
</dbReference>
<dbReference type="Proteomes" id="UP000277579">
    <property type="component" value="Unassembled WGS sequence"/>
</dbReference>
<evidence type="ECO:0000313" key="3">
    <source>
        <dbReference type="Proteomes" id="UP000277579"/>
    </source>
</evidence>
<dbReference type="OrthoDB" id="1158659at2"/>
<dbReference type="InterPro" id="IPR013783">
    <property type="entry name" value="Ig-like_fold"/>
</dbReference>